<dbReference type="AlphaFoldDB" id="A0A4Z2GMF6"/>
<name>A0A4Z2GMF6_9TELE</name>
<sequence length="76" mass="8915">MPRRSASMHPLLWRSLLAVTRRYTHTSSGRNWRVKRRRRSSELRYSSNSWWQTGSSSWMERGGIMAGSSEEREADG</sequence>
<dbReference type="EMBL" id="SRLO01000500">
    <property type="protein sequence ID" value="TNN53983.1"/>
    <property type="molecule type" value="Genomic_DNA"/>
</dbReference>
<evidence type="ECO:0000313" key="2">
    <source>
        <dbReference type="Proteomes" id="UP000314294"/>
    </source>
</evidence>
<reference evidence="1 2" key="1">
    <citation type="submission" date="2019-03" db="EMBL/GenBank/DDBJ databases">
        <title>First draft genome of Liparis tanakae, snailfish: a comprehensive survey of snailfish specific genes.</title>
        <authorList>
            <person name="Kim W."/>
            <person name="Song I."/>
            <person name="Jeong J.-H."/>
            <person name="Kim D."/>
            <person name="Kim S."/>
            <person name="Ryu S."/>
            <person name="Song J.Y."/>
            <person name="Lee S.K."/>
        </authorList>
    </citation>
    <scope>NUCLEOTIDE SEQUENCE [LARGE SCALE GENOMIC DNA]</scope>
    <source>
        <tissue evidence="1">Muscle</tissue>
    </source>
</reference>
<protein>
    <submittedName>
        <fullName evidence="1">Uncharacterized protein</fullName>
    </submittedName>
</protein>
<accession>A0A4Z2GMF6</accession>
<dbReference type="Proteomes" id="UP000314294">
    <property type="component" value="Unassembled WGS sequence"/>
</dbReference>
<comment type="caution">
    <text evidence="1">The sequence shown here is derived from an EMBL/GenBank/DDBJ whole genome shotgun (WGS) entry which is preliminary data.</text>
</comment>
<keyword evidence="2" id="KW-1185">Reference proteome</keyword>
<evidence type="ECO:0000313" key="1">
    <source>
        <dbReference type="EMBL" id="TNN53983.1"/>
    </source>
</evidence>
<proteinExistence type="predicted"/>
<gene>
    <name evidence="1" type="ORF">EYF80_035807</name>
</gene>
<organism evidence="1 2">
    <name type="scientific">Liparis tanakae</name>
    <name type="common">Tanaka's snailfish</name>
    <dbReference type="NCBI Taxonomy" id="230148"/>
    <lineage>
        <taxon>Eukaryota</taxon>
        <taxon>Metazoa</taxon>
        <taxon>Chordata</taxon>
        <taxon>Craniata</taxon>
        <taxon>Vertebrata</taxon>
        <taxon>Euteleostomi</taxon>
        <taxon>Actinopterygii</taxon>
        <taxon>Neopterygii</taxon>
        <taxon>Teleostei</taxon>
        <taxon>Neoteleostei</taxon>
        <taxon>Acanthomorphata</taxon>
        <taxon>Eupercaria</taxon>
        <taxon>Perciformes</taxon>
        <taxon>Cottioidei</taxon>
        <taxon>Cottales</taxon>
        <taxon>Liparidae</taxon>
        <taxon>Liparis</taxon>
    </lineage>
</organism>